<reference evidence="2" key="2">
    <citation type="journal article" date="2018" name="Mol. Plant Microbe Interact.">
        <title>Genome sequence resources for the wheat stripe rust pathogen (Puccinia striiformis f. sp. tritici) and the barley stripe rust pathogen (Puccinia striiformis f. sp. hordei).</title>
        <authorList>
            <person name="Xia C."/>
            <person name="Wang M."/>
            <person name="Yin C."/>
            <person name="Cornejo O.E."/>
            <person name="Hulbert S.H."/>
            <person name="Chen X."/>
        </authorList>
    </citation>
    <scope>NUCLEOTIDE SEQUENCE [LARGE SCALE GENOMIC DNA]</scope>
    <source>
        <strain evidence="2">93-210</strain>
    </source>
</reference>
<name>A0ACC0E7W1_9BASI</name>
<dbReference type="Proteomes" id="UP001060170">
    <property type="component" value="Chromosome 9"/>
</dbReference>
<sequence>MVAERSPSGTGEVGSIGVSITMVRPYQFDIIPGQSYELAGQLLPDGQEVGLHPLMLSGLGKITRVRDVDSNSVFGPTKELILLHDPNYDDFFSMWALDIPHETHFALNSRIVLAGRLENLGKNSGLVVVKVRRSPCNIMKKKQTNGIGDRRQKVFTVKKQRTENSPWQLLELCI</sequence>
<organism evidence="1 2">
    <name type="scientific">Puccinia striiformis f. sp. tritici</name>
    <dbReference type="NCBI Taxonomy" id="168172"/>
    <lineage>
        <taxon>Eukaryota</taxon>
        <taxon>Fungi</taxon>
        <taxon>Dikarya</taxon>
        <taxon>Basidiomycota</taxon>
        <taxon>Pucciniomycotina</taxon>
        <taxon>Pucciniomycetes</taxon>
        <taxon>Pucciniales</taxon>
        <taxon>Pucciniaceae</taxon>
        <taxon>Puccinia</taxon>
    </lineage>
</organism>
<evidence type="ECO:0000313" key="2">
    <source>
        <dbReference type="Proteomes" id="UP001060170"/>
    </source>
</evidence>
<protein>
    <submittedName>
        <fullName evidence="1">Uncharacterized protein</fullName>
    </submittedName>
</protein>
<proteinExistence type="predicted"/>
<dbReference type="EMBL" id="CM045873">
    <property type="protein sequence ID" value="KAI7947616.1"/>
    <property type="molecule type" value="Genomic_DNA"/>
</dbReference>
<accession>A0ACC0E7W1</accession>
<reference evidence="2" key="1">
    <citation type="journal article" date="2018" name="BMC Genomics">
        <title>Genomic insights into host adaptation between the wheat stripe rust pathogen (Puccinia striiformis f. sp. tritici) and the barley stripe rust pathogen (Puccinia striiformis f. sp. hordei).</title>
        <authorList>
            <person name="Xia C."/>
            <person name="Wang M."/>
            <person name="Yin C."/>
            <person name="Cornejo O.E."/>
            <person name="Hulbert S.H."/>
            <person name="Chen X."/>
        </authorList>
    </citation>
    <scope>NUCLEOTIDE SEQUENCE [LARGE SCALE GENOMIC DNA]</scope>
    <source>
        <strain evidence="2">93-210</strain>
    </source>
</reference>
<comment type="caution">
    <text evidence="1">The sequence shown here is derived from an EMBL/GenBank/DDBJ whole genome shotgun (WGS) entry which is preliminary data.</text>
</comment>
<reference evidence="1 2" key="3">
    <citation type="journal article" date="2022" name="Microbiol. Spectr.">
        <title>Folding features and dynamics of 3D genome architecture in plant fungal pathogens.</title>
        <authorList>
            <person name="Xia C."/>
        </authorList>
    </citation>
    <scope>NUCLEOTIDE SEQUENCE [LARGE SCALE GENOMIC DNA]</scope>
    <source>
        <strain evidence="1 2">93-210</strain>
    </source>
</reference>
<feature type="non-terminal residue" evidence="1">
    <location>
        <position position="174"/>
    </location>
</feature>
<keyword evidence="2" id="KW-1185">Reference proteome</keyword>
<gene>
    <name evidence="1" type="ORF">MJO28_009524</name>
</gene>
<evidence type="ECO:0000313" key="1">
    <source>
        <dbReference type="EMBL" id="KAI7947616.1"/>
    </source>
</evidence>